<name>A0A0R0C1G4_9GAMM</name>
<dbReference type="PANTHER" id="PTHR43845">
    <property type="entry name" value="BLR5969 PROTEIN"/>
    <property type="match status" value="1"/>
</dbReference>
<reference evidence="2 3" key="1">
    <citation type="submission" date="2015-05" db="EMBL/GenBank/DDBJ databases">
        <title>Genome sequencing and analysis of members of genus Stenotrophomonas.</title>
        <authorList>
            <person name="Patil P.P."/>
            <person name="Midha S."/>
            <person name="Patil P.B."/>
        </authorList>
    </citation>
    <scope>NUCLEOTIDE SEQUENCE [LARGE SCALE GENOMIC DNA]</scope>
    <source>
        <strain evidence="2 3">DSM 18929</strain>
    </source>
</reference>
<dbReference type="EMBL" id="LDJI01000020">
    <property type="protein sequence ID" value="KRG63775.1"/>
    <property type="molecule type" value="Genomic_DNA"/>
</dbReference>
<protein>
    <submittedName>
        <fullName evidence="2">Coenzyme F390 synthetase</fullName>
    </submittedName>
</protein>
<evidence type="ECO:0000313" key="3">
    <source>
        <dbReference type="Proteomes" id="UP000050864"/>
    </source>
</evidence>
<evidence type="ECO:0000313" key="2">
    <source>
        <dbReference type="EMBL" id="KRG63775.1"/>
    </source>
</evidence>
<dbReference type="SUPFAM" id="SSF56801">
    <property type="entry name" value="Acetyl-CoA synthetase-like"/>
    <property type="match status" value="1"/>
</dbReference>
<dbReference type="Pfam" id="PF14535">
    <property type="entry name" value="AMP-binding_C_2"/>
    <property type="match status" value="1"/>
</dbReference>
<keyword evidence="3" id="KW-1185">Reference proteome</keyword>
<dbReference type="Proteomes" id="UP000050864">
    <property type="component" value="Unassembled WGS sequence"/>
</dbReference>
<feature type="domain" description="AMP-dependent ligase C-terminal" evidence="1">
    <location>
        <begin position="367"/>
        <end position="463"/>
    </location>
</feature>
<dbReference type="STRING" id="405444.ABB26_11270"/>
<dbReference type="PANTHER" id="PTHR43845:SF1">
    <property type="entry name" value="BLR5969 PROTEIN"/>
    <property type="match status" value="1"/>
</dbReference>
<dbReference type="Gene3D" id="3.40.50.12780">
    <property type="entry name" value="N-terminal domain of ligase-like"/>
    <property type="match status" value="1"/>
</dbReference>
<dbReference type="InterPro" id="IPR045851">
    <property type="entry name" value="AMP-bd_C_sf"/>
</dbReference>
<dbReference type="PATRIC" id="fig|405444.3.peg.1340"/>
<dbReference type="InterPro" id="IPR028154">
    <property type="entry name" value="AMP-dep_Lig_C"/>
</dbReference>
<dbReference type="RefSeq" id="WP_057634113.1">
    <property type="nucleotide sequence ID" value="NZ_LDJI01000020.1"/>
</dbReference>
<evidence type="ECO:0000259" key="1">
    <source>
        <dbReference type="Pfam" id="PF14535"/>
    </source>
</evidence>
<gene>
    <name evidence="2" type="ORF">ABB26_11270</name>
</gene>
<comment type="caution">
    <text evidence="2">The sequence shown here is derived from an EMBL/GenBank/DDBJ whole genome shotgun (WGS) entry which is preliminary data.</text>
</comment>
<dbReference type="Gene3D" id="3.30.300.30">
    <property type="match status" value="1"/>
</dbReference>
<proteinExistence type="predicted"/>
<accession>A0A0R0C1G4</accession>
<dbReference type="InterPro" id="IPR042099">
    <property type="entry name" value="ANL_N_sf"/>
</dbReference>
<sequence>MTYATYFESFDIKELLTQFPMDQAFTDKFRNISREQLRAEQNAMFLRCVARAWQIPFYQRLWGNAGITPGDIQSLDDITKLPVFGKHEIMASVEANPPLGDFHGWQDGTEAGNKPLVFHTTSGTTGRPQPLVFSPHSREVQSLLLARLYRWQGMQPGDVVHSVYGHGMINGGHYVREAVTHYTQALFCSAGTGIEMRSAQQVQLMKNMGANVIVGFADYIKKLADVARENGLVPGKDIPVRMICGHLGRESRETLSAAWGGVELYDWYGVGDTGAIAGQGPDQDGLYLMEDAQYVEILDVDSGALVADGETGDMVVTCLYKDDIYPIIRFNTHDVTRVLTTPSTLGMNLRRIEGFLGRSDNMVKIRGINVFPQAMAPVLEEHASFAGEFICVASRDESGRDDLAVHVETRGAVGDAQLAAEFGALLRQRLGVEMSIVLVEPGALAALTGIEVRQKPVRLIDKRFA</sequence>
<organism evidence="2 3">
    <name type="scientific">Stenotrophomonas humi</name>
    <dbReference type="NCBI Taxonomy" id="405444"/>
    <lineage>
        <taxon>Bacteria</taxon>
        <taxon>Pseudomonadati</taxon>
        <taxon>Pseudomonadota</taxon>
        <taxon>Gammaproteobacteria</taxon>
        <taxon>Lysobacterales</taxon>
        <taxon>Lysobacteraceae</taxon>
        <taxon>Stenotrophomonas</taxon>
    </lineage>
</organism>
<dbReference type="AlphaFoldDB" id="A0A0R0C1G4"/>
<dbReference type="OrthoDB" id="580775at2"/>